<evidence type="ECO:0000256" key="7">
    <source>
        <dbReference type="ARBA" id="ARBA00023132"/>
    </source>
</evidence>
<feature type="coiled-coil region" evidence="9">
    <location>
        <begin position="274"/>
        <end position="301"/>
    </location>
</feature>
<dbReference type="PANTHER" id="PTHR12084">
    <property type="entry name" value="NUCLEAR PORE GLYCOPROTEIN P62-RELATED"/>
    <property type="match status" value="1"/>
</dbReference>
<keyword evidence="7" id="KW-0906">Nuclear pore complex</keyword>
<evidence type="ECO:0000256" key="10">
    <source>
        <dbReference type="SAM" id="MobiDB-lite"/>
    </source>
</evidence>
<comment type="subcellular location">
    <subcellularLocation>
        <location evidence="1">Nucleus</location>
        <location evidence="1">Nuclear pore complex</location>
    </subcellularLocation>
</comment>
<sequence length="466" mass="47643">MSGGNLGAGFGTPNASTQGAPSGLTTAPSAGGGFSFGVQKPVSTGTPAAASPFSLSGQSQASTPGGFNFGASGTTAGATSGFTFGQGSLGGGTQATPTQPNATASSGANLGGLAGFALGKTPTLSTTNPPAPAGSGTTAGLTLGATCNSAPAGFSLPGQTAAAANKPLGISVGSIQGTSSTGQTLGTPASTAATGISIGTASSSGGIQFSTAKTTAAPTLLGLVAGTSSGSSGNPTGVGFQVSAVTTSSSAVSSTAGVSAAASSVVAPGSQMSYQQLEENINKWMSELEKQEQNFLELATQVNAWDRLLVENGEKITTLNCDMERVKVDQQKLDHELDFIHSQQRELEDLLAPLEKALELQPNISIQQHSASERENTYQLAENIDAQLKRMLSDLKEIIDHLNSSNINQDQNDPIQQITKILNSHMDSLQWIDQNTSLLGRKVDEISKQMEIQKREQERNFRLVYN</sequence>
<dbReference type="InterPro" id="IPR026010">
    <property type="entry name" value="NSP1/NUP62"/>
</dbReference>
<feature type="compositionally biased region" description="Gly residues" evidence="10">
    <location>
        <begin position="1"/>
        <end position="10"/>
    </location>
</feature>
<reference evidence="13" key="1">
    <citation type="submission" date="2025-08" db="UniProtKB">
        <authorList>
            <consortium name="RefSeq"/>
        </authorList>
    </citation>
    <scope>IDENTIFICATION</scope>
    <source>
        <tissue evidence="13">Whole sample</tissue>
    </source>
</reference>
<feature type="region of interest" description="Disordered" evidence="10">
    <location>
        <begin position="88"/>
        <end position="107"/>
    </location>
</feature>
<evidence type="ECO:0000313" key="13">
    <source>
        <dbReference type="RefSeq" id="XP_022328313.1"/>
    </source>
</evidence>
<organism evidence="12 13">
    <name type="scientific">Crassostrea virginica</name>
    <name type="common">Eastern oyster</name>
    <dbReference type="NCBI Taxonomy" id="6565"/>
    <lineage>
        <taxon>Eukaryota</taxon>
        <taxon>Metazoa</taxon>
        <taxon>Spiralia</taxon>
        <taxon>Lophotrochozoa</taxon>
        <taxon>Mollusca</taxon>
        <taxon>Bivalvia</taxon>
        <taxon>Autobranchia</taxon>
        <taxon>Pteriomorphia</taxon>
        <taxon>Ostreida</taxon>
        <taxon>Ostreoidea</taxon>
        <taxon>Ostreidae</taxon>
        <taxon>Crassostrea</taxon>
    </lineage>
</organism>
<keyword evidence="8" id="KW-0539">Nucleus</keyword>
<keyword evidence="4" id="KW-0509">mRNA transport</keyword>
<evidence type="ECO:0000256" key="9">
    <source>
        <dbReference type="SAM" id="Coils"/>
    </source>
</evidence>
<dbReference type="InterPro" id="IPR007758">
    <property type="entry name" value="Nucleoporin_NSP1_C"/>
</dbReference>
<dbReference type="GeneID" id="111127431"/>
<dbReference type="FunFam" id="1.20.5.170:FF:000040">
    <property type="entry name" value="Nuclear pore glycoprotein p62"/>
    <property type="match status" value="1"/>
</dbReference>
<dbReference type="RefSeq" id="XP_022328313.1">
    <property type="nucleotide sequence ID" value="XM_022472605.1"/>
</dbReference>
<keyword evidence="12" id="KW-1185">Reference proteome</keyword>
<accession>A0A8B8DKJ8</accession>
<protein>
    <submittedName>
        <fullName evidence="13">Nuclear pore glycoprotein p62-like</fullName>
    </submittedName>
</protein>
<evidence type="ECO:0000313" key="12">
    <source>
        <dbReference type="Proteomes" id="UP000694844"/>
    </source>
</evidence>
<evidence type="ECO:0000256" key="3">
    <source>
        <dbReference type="ARBA" id="ARBA00022448"/>
    </source>
</evidence>
<dbReference type="KEGG" id="cvn:111127431"/>
<dbReference type="Pfam" id="PF05064">
    <property type="entry name" value="Nsp1_C"/>
    <property type="match status" value="1"/>
</dbReference>
<feature type="compositionally biased region" description="Low complexity" evidence="10">
    <location>
        <begin position="94"/>
        <end position="107"/>
    </location>
</feature>
<evidence type="ECO:0000259" key="11">
    <source>
        <dbReference type="Pfam" id="PF05064"/>
    </source>
</evidence>
<dbReference type="GO" id="GO:0006405">
    <property type="term" value="P:RNA export from nucleus"/>
    <property type="evidence" value="ECO:0007669"/>
    <property type="project" value="TreeGrafter"/>
</dbReference>
<dbReference type="Gene3D" id="1.20.5.170">
    <property type="match status" value="1"/>
</dbReference>
<evidence type="ECO:0000256" key="1">
    <source>
        <dbReference type="ARBA" id="ARBA00004567"/>
    </source>
</evidence>
<dbReference type="GO" id="GO:0044613">
    <property type="term" value="C:nuclear pore central transport channel"/>
    <property type="evidence" value="ECO:0007669"/>
    <property type="project" value="TreeGrafter"/>
</dbReference>
<dbReference type="AlphaFoldDB" id="A0A8B8DKJ8"/>
<dbReference type="GO" id="GO:0005543">
    <property type="term" value="F:phospholipid binding"/>
    <property type="evidence" value="ECO:0007669"/>
    <property type="project" value="TreeGrafter"/>
</dbReference>
<feature type="compositionally biased region" description="Polar residues" evidence="10">
    <location>
        <begin position="13"/>
        <end position="28"/>
    </location>
</feature>
<feature type="region of interest" description="Disordered" evidence="10">
    <location>
        <begin position="1"/>
        <end position="68"/>
    </location>
</feature>
<dbReference type="OrthoDB" id="344345at2759"/>
<dbReference type="Proteomes" id="UP000694844">
    <property type="component" value="Chromosome 3"/>
</dbReference>
<proteinExistence type="inferred from homology"/>
<dbReference type="GO" id="GO:0017056">
    <property type="term" value="F:structural constituent of nuclear pore"/>
    <property type="evidence" value="ECO:0007669"/>
    <property type="project" value="InterPro"/>
</dbReference>
<keyword evidence="3" id="KW-0813">Transport</keyword>
<comment type="similarity">
    <text evidence="2">Belongs to the nucleoporin NSP1/NUP62 family.</text>
</comment>
<evidence type="ECO:0000256" key="5">
    <source>
        <dbReference type="ARBA" id="ARBA00022927"/>
    </source>
</evidence>
<evidence type="ECO:0000256" key="8">
    <source>
        <dbReference type="ARBA" id="ARBA00023242"/>
    </source>
</evidence>
<feature type="domain" description="Nucleoporin NSP1-like C-terminal" evidence="11">
    <location>
        <begin position="265"/>
        <end position="369"/>
    </location>
</feature>
<name>A0A8B8DKJ8_CRAVI</name>
<keyword evidence="5" id="KW-0653">Protein transport</keyword>
<gene>
    <name evidence="13" type="primary">LOC111127431</name>
</gene>
<dbReference type="GO" id="GO:0006606">
    <property type="term" value="P:protein import into nucleus"/>
    <property type="evidence" value="ECO:0007669"/>
    <property type="project" value="TreeGrafter"/>
</dbReference>
<feature type="compositionally biased region" description="Polar residues" evidence="10">
    <location>
        <begin position="53"/>
        <end position="63"/>
    </location>
</feature>
<dbReference type="PANTHER" id="PTHR12084:SF0">
    <property type="entry name" value="NUCLEAR PORE GLYCOPROTEIN P62"/>
    <property type="match status" value="1"/>
</dbReference>
<evidence type="ECO:0000256" key="2">
    <source>
        <dbReference type="ARBA" id="ARBA00005911"/>
    </source>
</evidence>
<keyword evidence="9" id="KW-0175">Coiled coil</keyword>
<dbReference type="GO" id="GO:0051028">
    <property type="term" value="P:mRNA transport"/>
    <property type="evidence" value="ECO:0007669"/>
    <property type="project" value="UniProtKB-KW"/>
</dbReference>
<keyword evidence="6" id="KW-0811">Translocation</keyword>
<evidence type="ECO:0000256" key="4">
    <source>
        <dbReference type="ARBA" id="ARBA00022816"/>
    </source>
</evidence>
<evidence type="ECO:0000256" key="6">
    <source>
        <dbReference type="ARBA" id="ARBA00023010"/>
    </source>
</evidence>